<evidence type="ECO:0000256" key="4">
    <source>
        <dbReference type="ARBA" id="ARBA00022729"/>
    </source>
</evidence>
<keyword evidence="6 9" id="KW-0720">Serine protease</keyword>
<organism evidence="15 16">
    <name type="scientific">Dreissena polymorpha</name>
    <name type="common">Zebra mussel</name>
    <name type="synonym">Mytilus polymorpha</name>
    <dbReference type="NCBI Taxonomy" id="45954"/>
    <lineage>
        <taxon>Eukaryota</taxon>
        <taxon>Metazoa</taxon>
        <taxon>Spiralia</taxon>
        <taxon>Lophotrochozoa</taxon>
        <taxon>Mollusca</taxon>
        <taxon>Bivalvia</taxon>
        <taxon>Autobranchia</taxon>
        <taxon>Heteroconchia</taxon>
        <taxon>Euheterodonta</taxon>
        <taxon>Imparidentia</taxon>
        <taxon>Neoheterodontei</taxon>
        <taxon>Myida</taxon>
        <taxon>Dreissenoidea</taxon>
        <taxon>Dreissenidae</taxon>
        <taxon>Dreissena</taxon>
    </lineage>
</organism>
<feature type="region of interest" description="Disordered" evidence="10">
    <location>
        <begin position="588"/>
        <end position="607"/>
    </location>
</feature>
<feature type="transmembrane region" description="Helical" evidence="11">
    <location>
        <begin position="614"/>
        <end position="633"/>
    </location>
</feature>
<evidence type="ECO:0000259" key="14">
    <source>
        <dbReference type="Pfam" id="PF01483"/>
    </source>
</evidence>
<dbReference type="InterPro" id="IPR002884">
    <property type="entry name" value="P_dom"/>
</dbReference>
<dbReference type="PROSITE" id="PS51892">
    <property type="entry name" value="SUBTILASE"/>
    <property type="match status" value="1"/>
</dbReference>
<dbReference type="PRINTS" id="PR00723">
    <property type="entry name" value="SUBTILISIN"/>
</dbReference>
<dbReference type="SUPFAM" id="SSF49785">
    <property type="entry name" value="Galactose-binding domain-like"/>
    <property type="match status" value="1"/>
</dbReference>
<reference evidence="15" key="1">
    <citation type="journal article" date="2019" name="bioRxiv">
        <title>The Genome of the Zebra Mussel, Dreissena polymorpha: A Resource for Invasive Species Research.</title>
        <authorList>
            <person name="McCartney M.A."/>
            <person name="Auch B."/>
            <person name="Kono T."/>
            <person name="Mallez S."/>
            <person name="Zhang Y."/>
            <person name="Obille A."/>
            <person name="Becker A."/>
            <person name="Abrahante J.E."/>
            <person name="Garbe J."/>
            <person name="Badalamenti J.P."/>
            <person name="Herman A."/>
            <person name="Mangelson H."/>
            <person name="Liachko I."/>
            <person name="Sullivan S."/>
            <person name="Sone E.D."/>
            <person name="Koren S."/>
            <person name="Silverstein K.A.T."/>
            <person name="Beckman K.B."/>
            <person name="Gohl D.M."/>
        </authorList>
    </citation>
    <scope>NUCLEOTIDE SEQUENCE</scope>
    <source>
        <strain evidence="15">Duluth1</strain>
        <tissue evidence="15">Whole animal</tissue>
    </source>
</reference>
<keyword evidence="2 9" id="KW-0645">Protease</keyword>
<evidence type="ECO:0000256" key="5">
    <source>
        <dbReference type="ARBA" id="ARBA00022801"/>
    </source>
</evidence>
<dbReference type="Gene3D" id="3.40.50.200">
    <property type="entry name" value="Peptidase S8/S53 domain"/>
    <property type="match status" value="1"/>
</dbReference>
<dbReference type="InterPro" id="IPR015500">
    <property type="entry name" value="Peptidase_S8_subtilisin-rel"/>
</dbReference>
<dbReference type="InterPro" id="IPR000209">
    <property type="entry name" value="Peptidase_S8/S53_dom"/>
</dbReference>
<evidence type="ECO:0008006" key="17">
    <source>
        <dbReference type="Google" id="ProtNLM"/>
    </source>
</evidence>
<feature type="active site" description="Charge relay system" evidence="8 9">
    <location>
        <position position="164"/>
    </location>
</feature>
<gene>
    <name evidence="15" type="ORF">DPMN_173372</name>
</gene>
<reference evidence="15" key="2">
    <citation type="submission" date="2020-11" db="EMBL/GenBank/DDBJ databases">
        <authorList>
            <person name="McCartney M.A."/>
            <person name="Auch B."/>
            <person name="Kono T."/>
            <person name="Mallez S."/>
            <person name="Becker A."/>
            <person name="Gohl D.M."/>
            <person name="Silverstein K.A.T."/>
            <person name="Koren S."/>
            <person name="Bechman K.B."/>
            <person name="Herman A."/>
            <person name="Abrahante J.E."/>
            <person name="Garbe J."/>
        </authorList>
    </citation>
    <scope>NUCLEOTIDE SEQUENCE</scope>
    <source>
        <strain evidence="15">Duluth1</strain>
        <tissue evidence="15">Whole animal</tissue>
    </source>
</reference>
<feature type="domain" description="P/Homo B" evidence="14">
    <location>
        <begin position="490"/>
        <end position="558"/>
    </location>
</feature>
<keyword evidence="11" id="KW-0472">Membrane</keyword>
<evidence type="ECO:0000256" key="3">
    <source>
        <dbReference type="ARBA" id="ARBA00022685"/>
    </source>
</evidence>
<feature type="active site" description="Charge relay system" evidence="8 9">
    <location>
        <position position="209"/>
    </location>
</feature>
<dbReference type="InterPro" id="IPR008979">
    <property type="entry name" value="Galactose-bd-like_sf"/>
</dbReference>
<dbReference type="GO" id="GO:0000139">
    <property type="term" value="C:Golgi membrane"/>
    <property type="evidence" value="ECO:0007669"/>
    <property type="project" value="TreeGrafter"/>
</dbReference>
<evidence type="ECO:0000256" key="9">
    <source>
        <dbReference type="PROSITE-ProRule" id="PRU01240"/>
    </source>
</evidence>
<dbReference type="PANTHER" id="PTHR42884:SF14">
    <property type="entry name" value="NEUROENDOCRINE CONVERTASE 1"/>
    <property type="match status" value="1"/>
</dbReference>
<comment type="similarity">
    <text evidence="1">Belongs to the peptidase S8 family. Furin subfamily.</text>
</comment>
<evidence type="ECO:0000256" key="1">
    <source>
        <dbReference type="ARBA" id="ARBA00005325"/>
    </source>
</evidence>
<dbReference type="GO" id="GO:0004252">
    <property type="term" value="F:serine-type endopeptidase activity"/>
    <property type="evidence" value="ECO:0007669"/>
    <property type="project" value="UniProtKB-UniRule"/>
</dbReference>
<name>A0A9D4IFF8_DREPO</name>
<protein>
    <recommendedName>
        <fullName evidence="17">P/Homo B domain-containing protein</fullName>
    </recommendedName>
</protein>
<evidence type="ECO:0000256" key="7">
    <source>
        <dbReference type="ARBA" id="ARBA00022837"/>
    </source>
</evidence>
<comment type="caution">
    <text evidence="15">The sequence shown here is derived from an EMBL/GenBank/DDBJ whole genome shotgun (WGS) entry which is preliminary data.</text>
</comment>
<dbReference type="CDD" id="cd04059">
    <property type="entry name" value="Peptidases_S8_Protein_convertases_Kexins_Furin-like"/>
    <property type="match status" value="1"/>
</dbReference>
<evidence type="ECO:0000256" key="10">
    <source>
        <dbReference type="SAM" id="MobiDB-lite"/>
    </source>
</evidence>
<dbReference type="SUPFAM" id="SSF52743">
    <property type="entry name" value="Subtilisin-like"/>
    <property type="match status" value="1"/>
</dbReference>
<keyword evidence="11" id="KW-0812">Transmembrane</keyword>
<dbReference type="Gene3D" id="2.60.120.260">
    <property type="entry name" value="Galactose-binding domain-like"/>
    <property type="match status" value="1"/>
</dbReference>
<sequence length="634" mass="68829">MSYDIGQIGILVVIFTLILACGNGGVSDDDYTDLYSVHMDAKHADYVTEYLENVGFEFQHKVADYYIFKDVESQSSTSIAVIRSKIKMKIRSMKRVRKQYLSYEPDAGNSEKTRSSKILHMKKGGAAPGRKIIMCAPYYDALQGIDEAWKLGYTGKGVVVAVTDTGFTVDHPELSPNINLELSKNFVQNDTSDLSPGDNREYMLSHVNHGNDCASVIAGVHNNNLCGTGVAHNATLAVLKIGRLIEVRNKYIFDTDETKYGEGLIHKCSEIDIYSNSWGASVGPLGSCSFIKEILNMGTQQGRGSKGSIYVFPSGRVGDCLTSSIYTITVGGLNYDRSLPGNSVQSSATLASAFSGQNSSFSDKKMVTAFLRHDKPCTNSFGGTSAATAVVAGITALVLQANSNLTWRDVQHVLVQSALNCCLENFRLNAAGHYFHDTLGFGIVNATKAVLLAAEWNAISQQVNVNVKFTRKNANLSANVTCADGCVEHVEHVKVTFRIATQQQVRLTLRSPAGTDSILANVVKILVENNFQEVETLSVNFWDESSYGIWTMIIETCENGSLVSCAESRDVVTDIKLVIYGTGTKGNDTEDNAATTDSGADDFSPVNDHPQSNSWSVIVVLVLSVVFVFAGIVM</sequence>
<dbReference type="Proteomes" id="UP000828390">
    <property type="component" value="Unassembled WGS sequence"/>
</dbReference>
<dbReference type="GO" id="GO:0005802">
    <property type="term" value="C:trans-Golgi network"/>
    <property type="evidence" value="ECO:0007669"/>
    <property type="project" value="TreeGrafter"/>
</dbReference>
<evidence type="ECO:0000256" key="6">
    <source>
        <dbReference type="ARBA" id="ARBA00022825"/>
    </source>
</evidence>
<feature type="signal peptide" evidence="12">
    <location>
        <begin position="1"/>
        <end position="20"/>
    </location>
</feature>
<dbReference type="AlphaFoldDB" id="A0A9D4IFF8"/>
<evidence type="ECO:0000256" key="11">
    <source>
        <dbReference type="SAM" id="Phobius"/>
    </source>
</evidence>
<keyword evidence="5 9" id="KW-0378">Hydrolase</keyword>
<evidence type="ECO:0000313" key="16">
    <source>
        <dbReference type="Proteomes" id="UP000828390"/>
    </source>
</evidence>
<dbReference type="Pfam" id="PF01483">
    <property type="entry name" value="P_proprotein"/>
    <property type="match status" value="1"/>
</dbReference>
<evidence type="ECO:0000259" key="13">
    <source>
        <dbReference type="Pfam" id="PF00082"/>
    </source>
</evidence>
<keyword evidence="3" id="KW-0165">Cleavage on pair of basic residues</keyword>
<keyword evidence="7" id="KW-0106">Calcium</keyword>
<dbReference type="InterPro" id="IPR036852">
    <property type="entry name" value="Peptidase_S8/S53_dom_sf"/>
</dbReference>
<dbReference type="EMBL" id="JAIWYP010000009">
    <property type="protein sequence ID" value="KAH3772040.1"/>
    <property type="molecule type" value="Genomic_DNA"/>
</dbReference>
<dbReference type="GO" id="GO:0016485">
    <property type="term" value="P:protein processing"/>
    <property type="evidence" value="ECO:0007669"/>
    <property type="project" value="TreeGrafter"/>
</dbReference>
<evidence type="ECO:0000256" key="8">
    <source>
        <dbReference type="PIRSR" id="PIRSR615500-1"/>
    </source>
</evidence>
<evidence type="ECO:0000256" key="12">
    <source>
        <dbReference type="SAM" id="SignalP"/>
    </source>
</evidence>
<evidence type="ECO:0000313" key="15">
    <source>
        <dbReference type="EMBL" id="KAH3772040.1"/>
    </source>
</evidence>
<keyword evidence="16" id="KW-1185">Reference proteome</keyword>
<feature type="active site" description="Charge relay system" evidence="8 9">
    <location>
        <position position="385"/>
    </location>
</feature>
<dbReference type="PANTHER" id="PTHR42884">
    <property type="entry name" value="PROPROTEIN CONVERTASE SUBTILISIN/KEXIN-RELATED"/>
    <property type="match status" value="1"/>
</dbReference>
<dbReference type="OrthoDB" id="6255718at2759"/>
<feature type="chain" id="PRO_5039249363" description="P/Homo B domain-containing protein" evidence="12">
    <location>
        <begin position="21"/>
        <end position="634"/>
    </location>
</feature>
<keyword evidence="11" id="KW-1133">Transmembrane helix</keyword>
<feature type="domain" description="Peptidase S8/S53" evidence="13">
    <location>
        <begin position="155"/>
        <end position="428"/>
    </location>
</feature>
<evidence type="ECO:0000256" key="2">
    <source>
        <dbReference type="ARBA" id="ARBA00022670"/>
    </source>
</evidence>
<dbReference type="Pfam" id="PF00082">
    <property type="entry name" value="Peptidase_S8"/>
    <property type="match status" value="1"/>
</dbReference>
<dbReference type="InterPro" id="IPR034182">
    <property type="entry name" value="Kexin/furin"/>
</dbReference>
<keyword evidence="4 12" id="KW-0732">Signal</keyword>
<accession>A0A9D4IFF8</accession>
<proteinExistence type="inferred from homology"/>